<organism evidence="5 6">
    <name type="scientific">Cladonia borealis</name>
    <dbReference type="NCBI Taxonomy" id="184061"/>
    <lineage>
        <taxon>Eukaryota</taxon>
        <taxon>Fungi</taxon>
        <taxon>Dikarya</taxon>
        <taxon>Ascomycota</taxon>
        <taxon>Pezizomycotina</taxon>
        <taxon>Lecanoromycetes</taxon>
        <taxon>OSLEUM clade</taxon>
        <taxon>Lecanoromycetidae</taxon>
        <taxon>Lecanorales</taxon>
        <taxon>Lecanorineae</taxon>
        <taxon>Cladoniaceae</taxon>
        <taxon>Cladonia</taxon>
    </lineage>
</organism>
<feature type="region of interest" description="Disordered" evidence="4">
    <location>
        <begin position="51"/>
        <end position="130"/>
    </location>
</feature>
<accession>A0AA39R169</accession>
<dbReference type="PROSITE" id="PS50297">
    <property type="entry name" value="ANK_REP_REGION"/>
    <property type="match status" value="1"/>
</dbReference>
<dbReference type="AlphaFoldDB" id="A0AA39R169"/>
<feature type="compositionally biased region" description="Basic and acidic residues" evidence="4">
    <location>
        <begin position="89"/>
        <end position="105"/>
    </location>
</feature>
<keyword evidence="6" id="KW-1185">Reference proteome</keyword>
<dbReference type="InterPro" id="IPR002110">
    <property type="entry name" value="Ankyrin_rpt"/>
</dbReference>
<sequence length="515" mass="57587">MVDIPAGLQAKRKRDLEKCTACRQDKAKCTPQNRDWEGAQQKCERCKDHKKACGPNYRNKDDPAVLRRRGTQEEASSHLILDQPLEETLGEHRGGNISETAEHEFQQPARKRLLRSSDSAQTKHANPTAEQLTEKALSGLNELNALGTIWTSIRARSLPANHPCSLPPEPSESMFIKTRLELSFISVYNLGVQCYDQDLFDQTRWIFYALLSALERYNMLRDGLKRGPLLKMANIFQNLGHQWDCEHILTSMTRLHYPSPPAPVEDPCLLLANSLPNTSELIAHFLTRLWKESEGDAEFPGYLLLPALQRAAQIPNAAVTSAILAHHNGINNREDNWLHEQRARVTRSMDCSQDVIHARLGIDDRDLCGRTALFSAAANGLDQCCLTLILNLADPNSRDRRGHSILEVAAAGGHLDIVKHLIGIGADPDPQLTCCASSPLQAAVDTDNPNMDLVRYLLMQGASVDLPRPSDDKTAIDLADRRGHSKIVESMRLHVRSQKSYPFDFDGQDYTQGYT</sequence>
<evidence type="ECO:0000256" key="1">
    <source>
        <dbReference type="ARBA" id="ARBA00022737"/>
    </source>
</evidence>
<keyword evidence="2 3" id="KW-0040">ANK repeat</keyword>
<gene>
    <name evidence="5" type="ORF">JMJ35_006109</name>
</gene>
<feature type="compositionally biased region" description="Polar residues" evidence="4">
    <location>
        <begin position="116"/>
        <end position="130"/>
    </location>
</feature>
<comment type="caution">
    <text evidence="5">The sequence shown here is derived from an EMBL/GenBank/DDBJ whole genome shotgun (WGS) entry which is preliminary data.</text>
</comment>
<evidence type="ECO:0008006" key="7">
    <source>
        <dbReference type="Google" id="ProtNLM"/>
    </source>
</evidence>
<feature type="repeat" description="ANK" evidence="3">
    <location>
        <begin position="401"/>
        <end position="433"/>
    </location>
</feature>
<keyword evidence="1" id="KW-0677">Repeat</keyword>
<evidence type="ECO:0000256" key="3">
    <source>
        <dbReference type="PROSITE-ProRule" id="PRU00023"/>
    </source>
</evidence>
<evidence type="ECO:0000313" key="5">
    <source>
        <dbReference type="EMBL" id="KAK0511536.1"/>
    </source>
</evidence>
<dbReference type="Pfam" id="PF12796">
    <property type="entry name" value="Ank_2"/>
    <property type="match status" value="1"/>
</dbReference>
<dbReference type="Gene3D" id="1.25.40.20">
    <property type="entry name" value="Ankyrin repeat-containing domain"/>
    <property type="match status" value="1"/>
</dbReference>
<name>A0AA39R169_9LECA</name>
<reference evidence="5" key="1">
    <citation type="submission" date="2023-03" db="EMBL/GenBank/DDBJ databases">
        <title>Complete genome of Cladonia borealis.</title>
        <authorList>
            <person name="Park H."/>
        </authorList>
    </citation>
    <scope>NUCLEOTIDE SEQUENCE</scope>
    <source>
        <strain evidence="5">ANT050790</strain>
    </source>
</reference>
<evidence type="ECO:0000313" key="6">
    <source>
        <dbReference type="Proteomes" id="UP001166286"/>
    </source>
</evidence>
<dbReference type="SUPFAM" id="SSF48403">
    <property type="entry name" value="Ankyrin repeat"/>
    <property type="match status" value="1"/>
</dbReference>
<protein>
    <recommendedName>
        <fullName evidence="7">Ankyrin</fullName>
    </recommendedName>
</protein>
<dbReference type="EMBL" id="JAFEKC020000013">
    <property type="protein sequence ID" value="KAK0511536.1"/>
    <property type="molecule type" value="Genomic_DNA"/>
</dbReference>
<dbReference type="InterPro" id="IPR036770">
    <property type="entry name" value="Ankyrin_rpt-contain_sf"/>
</dbReference>
<evidence type="ECO:0000256" key="4">
    <source>
        <dbReference type="SAM" id="MobiDB-lite"/>
    </source>
</evidence>
<dbReference type="Pfam" id="PF00023">
    <property type="entry name" value="Ank"/>
    <property type="match status" value="1"/>
</dbReference>
<dbReference type="SMART" id="SM00248">
    <property type="entry name" value="ANK"/>
    <property type="match status" value="3"/>
</dbReference>
<dbReference type="PANTHER" id="PTHR24171:SF10">
    <property type="entry name" value="ANKYRIN REPEAT DOMAIN-CONTAINING PROTEIN 29-LIKE"/>
    <property type="match status" value="1"/>
</dbReference>
<proteinExistence type="predicted"/>
<feature type="compositionally biased region" description="Basic and acidic residues" evidence="4">
    <location>
        <begin position="58"/>
        <end position="76"/>
    </location>
</feature>
<evidence type="ECO:0000256" key="2">
    <source>
        <dbReference type="ARBA" id="ARBA00023043"/>
    </source>
</evidence>
<dbReference type="PANTHER" id="PTHR24171">
    <property type="entry name" value="ANKYRIN REPEAT DOMAIN-CONTAINING PROTEIN 39-RELATED"/>
    <property type="match status" value="1"/>
</dbReference>
<dbReference type="Proteomes" id="UP001166286">
    <property type="component" value="Unassembled WGS sequence"/>
</dbReference>
<dbReference type="PROSITE" id="PS50088">
    <property type="entry name" value="ANK_REPEAT"/>
    <property type="match status" value="1"/>
</dbReference>